<dbReference type="PANTHER" id="PTHR43317">
    <property type="entry name" value="THERMOSPERMINE SYNTHASE ACAULIS5"/>
    <property type="match status" value="1"/>
</dbReference>
<evidence type="ECO:0000313" key="3">
    <source>
        <dbReference type="Proteomes" id="UP000760472"/>
    </source>
</evidence>
<organism evidence="2 3">
    <name type="scientific">Amphritea pacifica</name>
    <dbReference type="NCBI Taxonomy" id="2811233"/>
    <lineage>
        <taxon>Bacteria</taxon>
        <taxon>Pseudomonadati</taxon>
        <taxon>Pseudomonadota</taxon>
        <taxon>Gammaproteobacteria</taxon>
        <taxon>Oceanospirillales</taxon>
        <taxon>Oceanospirillaceae</taxon>
        <taxon>Amphritea</taxon>
    </lineage>
</organism>
<dbReference type="Pfam" id="PF01564">
    <property type="entry name" value="Spermine_synth"/>
    <property type="match status" value="1"/>
</dbReference>
<evidence type="ECO:0000313" key="2">
    <source>
        <dbReference type="EMBL" id="MBN0986496.1"/>
    </source>
</evidence>
<keyword evidence="1" id="KW-0620">Polyamine biosynthesis</keyword>
<dbReference type="Proteomes" id="UP000760472">
    <property type="component" value="Unassembled WGS sequence"/>
</dbReference>
<dbReference type="RefSeq" id="WP_205209727.1">
    <property type="nucleotide sequence ID" value="NZ_JAFFZO010000008.1"/>
</dbReference>
<proteinExistence type="predicted"/>
<dbReference type="Gene3D" id="3.40.50.150">
    <property type="entry name" value="Vaccinia Virus protein VP39"/>
    <property type="match status" value="1"/>
</dbReference>
<protein>
    <submittedName>
        <fullName evidence="2">Fused MFS/spermidine synthase</fullName>
    </submittedName>
</protein>
<reference evidence="2 3" key="1">
    <citation type="submission" date="2021-02" db="EMBL/GenBank/DDBJ databases">
        <title>A novel species of genus Amphritea isolated from a fishpond in China.</title>
        <authorList>
            <person name="Lu H."/>
        </authorList>
    </citation>
    <scope>NUCLEOTIDE SEQUENCE [LARGE SCALE GENOMIC DNA]</scope>
    <source>
        <strain evidence="2 3">RP18W</strain>
    </source>
</reference>
<evidence type="ECO:0000256" key="1">
    <source>
        <dbReference type="ARBA" id="ARBA00023115"/>
    </source>
</evidence>
<gene>
    <name evidence="2" type="ORF">JW498_03885</name>
</gene>
<dbReference type="NCBIfam" id="NF037959">
    <property type="entry name" value="MFS_SpdSyn"/>
    <property type="match status" value="1"/>
</dbReference>
<accession>A0ABS2W4F9</accession>
<name>A0ABS2W4F9_9GAMM</name>
<comment type="caution">
    <text evidence="2">The sequence shown here is derived from an EMBL/GenBank/DDBJ whole genome shotgun (WGS) entry which is preliminary data.</text>
</comment>
<sequence>MQGTEIARHFDEYGPIYVYDDGPYRYMSFGSGGEQSRIDRSRPEYPVYQYLQAMLLGLLYQPDPQRALMLGLGGGSLVHALLSYSSSLSICVAELRQQVLNIACEHFLLPDTGRLSITISDALEYLCQEATPCDLIFTDLFSDAGMQHQQLQKEYLEQCYRLLTDQGVLVLNLWDEGNGYHPLASQQLSDLFSDNWLCCTVDSGNLIAFAFKSGKPESNPRALLNGAKKLEKQLGFPARKLLNRLREI</sequence>
<keyword evidence="3" id="KW-1185">Reference proteome</keyword>
<dbReference type="InterPro" id="IPR029063">
    <property type="entry name" value="SAM-dependent_MTases_sf"/>
</dbReference>
<dbReference type="PANTHER" id="PTHR43317:SF1">
    <property type="entry name" value="THERMOSPERMINE SYNTHASE ACAULIS5"/>
    <property type="match status" value="1"/>
</dbReference>
<dbReference type="EMBL" id="JAFFZP010000004">
    <property type="protein sequence ID" value="MBN0986496.1"/>
    <property type="molecule type" value="Genomic_DNA"/>
</dbReference>
<dbReference type="SUPFAM" id="SSF53335">
    <property type="entry name" value="S-adenosyl-L-methionine-dependent methyltransferases"/>
    <property type="match status" value="1"/>
</dbReference>